<dbReference type="Proteomes" id="UP001216674">
    <property type="component" value="Unassembled WGS sequence"/>
</dbReference>
<dbReference type="RefSeq" id="WP_276267832.1">
    <property type="nucleotide sequence ID" value="NZ_JARJLM010000531.1"/>
</dbReference>
<sequence>MPGNASTHYDLLIAGGTVIDGTKAPRFSADIGVSGGRIAAIGDLAGHTAERTLDATDRIVAPGFIDAHTHDDQAVLSQATMPFKISQGVTTVIAGNCGISAAPLRADMDLPMPLSLIDAPAEGRFTTFAAYLDALRAAPSSVNVAAMVGHSTLRAVTMPALDRAASAEEIAAMQALVEEAMQAGAIGLSTGTFYPPAAKATTEEIIAVCRPLSARKALYVTHMRDESDQVMQSLEETFRIGRELDVPVVVSHHKVQNTANFGRSQVTLPFIRETMRHQCVSLDCYPYTAGSTMIRADRGMLEGRVLISASQPHPECAGRDLDDIAREWGVPKDEAARRLQPGSAVYFLMDENDVQRILAFDETMIGSDGIPVGESPHPRLWGTFPRVLGHYCREIGLFPLETAVWKMTGLTARNFGLHQRGTLAVGHHADIAIFDAATVRDAASYETPTRPAEGIDTVIVNGAITWRHGTHSGARNGQVITRQGTAVS</sequence>
<dbReference type="Gene3D" id="2.30.40.10">
    <property type="entry name" value="Urease, subunit C, domain 1"/>
    <property type="match status" value="1"/>
</dbReference>
<dbReference type="PANTHER" id="PTHR11647">
    <property type="entry name" value="HYDRANTOINASE/DIHYDROPYRIMIDINASE FAMILY MEMBER"/>
    <property type="match status" value="1"/>
</dbReference>
<gene>
    <name evidence="2" type="ORF">P3W85_32845</name>
</gene>
<proteinExistence type="predicted"/>
<dbReference type="SUPFAM" id="SSF51556">
    <property type="entry name" value="Metallo-dependent hydrolases"/>
    <property type="match status" value="1"/>
</dbReference>
<dbReference type="CDD" id="cd01297">
    <property type="entry name" value="D-aminoacylase"/>
    <property type="match status" value="1"/>
</dbReference>
<dbReference type="PANTHER" id="PTHR11647:SF1">
    <property type="entry name" value="COLLAPSIN RESPONSE MEDIATOR PROTEIN"/>
    <property type="match status" value="1"/>
</dbReference>
<reference evidence="2 3" key="1">
    <citation type="submission" date="2023-03" db="EMBL/GenBank/DDBJ databases">
        <title>Draft assemblies of triclosan tolerant bacteria isolated from returned activated sludge.</title>
        <authorList>
            <person name="Van Hamelsveld S."/>
        </authorList>
    </citation>
    <scope>NUCLEOTIDE SEQUENCE [LARGE SCALE GENOMIC DNA]</scope>
    <source>
        <strain evidence="2 3">GW210010_S58</strain>
    </source>
</reference>
<protein>
    <submittedName>
        <fullName evidence="2">D-aminoacylase</fullName>
    </submittedName>
</protein>
<dbReference type="InterPro" id="IPR032466">
    <property type="entry name" value="Metal_Hydrolase"/>
</dbReference>
<dbReference type="EMBL" id="JARJLM010000531">
    <property type="protein sequence ID" value="MDF3837695.1"/>
    <property type="molecule type" value="Genomic_DNA"/>
</dbReference>
<dbReference type="InterPro" id="IPR050378">
    <property type="entry name" value="Metallo-dep_Hydrolases_sf"/>
</dbReference>
<dbReference type="Pfam" id="PF07969">
    <property type="entry name" value="Amidohydro_3"/>
    <property type="match status" value="2"/>
</dbReference>
<evidence type="ECO:0000313" key="3">
    <source>
        <dbReference type="Proteomes" id="UP001216674"/>
    </source>
</evidence>
<comment type="caution">
    <text evidence="2">The sequence shown here is derived from an EMBL/GenBank/DDBJ whole genome shotgun (WGS) entry which is preliminary data.</text>
</comment>
<evidence type="ECO:0000259" key="1">
    <source>
        <dbReference type="Pfam" id="PF07969"/>
    </source>
</evidence>
<keyword evidence="3" id="KW-1185">Reference proteome</keyword>
<dbReference type="InterPro" id="IPR013108">
    <property type="entry name" value="Amidohydro_3"/>
</dbReference>
<organism evidence="2 3">
    <name type="scientific">Cupriavidus basilensis</name>
    <dbReference type="NCBI Taxonomy" id="68895"/>
    <lineage>
        <taxon>Bacteria</taxon>
        <taxon>Pseudomonadati</taxon>
        <taxon>Pseudomonadota</taxon>
        <taxon>Betaproteobacteria</taxon>
        <taxon>Burkholderiales</taxon>
        <taxon>Burkholderiaceae</taxon>
        <taxon>Cupriavidus</taxon>
    </lineage>
</organism>
<dbReference type="SUPFAM" id="SSF51338">
    <property type="entry name" value="Composite domain of metallo-dependent hydrolases"/>
    <property type="match status" value="1"/>
</dbReference>
<dbReference type="InterPro" id="IPR011059">
    <property type="entry name" value="Metal-dep_hydrolase_composite"/>
</dbReference>
<dbReference type="Gene3D" id="3.30.1490.130">
    <property type="entry name" value="D-aminoacylase. Domain 3"/>
    <property type="match status" value="1"/>
</dbReference>
<accession>A0ABT6AYJ8</accession>
<evidence type="ECO:0000313" key="2">
    <source>
        <dbReference type="EMBL" id="MDF3837695.1"/>
    </source>
</evidence>
<feature type="domain" description="Amidohydrolase 3" evidence="1">
    <location>
        <begin position="363"/>
        <end position="465"/>
    </location>
</feature>
<dbReference type="Gene3D" id="3.20.20.140">
    <property type="entry name" value="Metal-dependent hydrolases"/>
    <property type="match status" value="1"/>
</dbReference>
<name>A0ABT6AYJ8_9BURK</name>
<feature type="domain" description="Amidohydrolase 3" evidence="1">
    <location>
        <begin position="52"/>
        <end position="244"/>
    </location>
</feature>
<dbReference type="InterPro" id="IPR023100">
    <property type="entry name" value="D-aminoacylase_insert_dom_sf"/>
</dbReference>